<gene>
    <name evidence="1" type="ORF">FOMG_19908</name>
</gene>
<organism evidence="1">
    <name type="scientific">Fusarium oxysporum f. sp. melonis 26406</name>
    <dbReference type="NCBI Taxonomy" id="1089452"/>
    <lineage>
        <taxon>Eukaryota</taxon>
        <taxon>Fungi</taxon>
        <taxon>Dikarya</taxon>
        <taxon>Ascomycota</taxon>
        <taxon>Pezizomycotina</taxon>
        <taxon>Sordariomycetes</taxon>
        <taxon>Hypocreomycetidae</taxon>
        <taxon>Hypocreales</taxon>
        <taxon>Nectriaceae</taxon>
        <taxon>Fusarium</taxon>
        <taxon>Fusarium oxysporum species complex</taxon>
    </lineage>
</organism>
<dbReference type="Proteomes" id="UP000030703">
    <property type="component" value="Unassembled WGS sequence"/>
</dbReference>
<dbReference type="HOGENOM" id="CLU_3399455_0_0_1"/>
<name>W9ZQ93_FUSOX</name>
<proteinExistence type="predicted"/>
<protein>
    <submittedName>
        <fullName evidence="1">Uncharacterized protein</fullName>
    </submittedName>
</protein>
<dbReference type="AlphaFoldDB" id="W9ZQ93"/>
<reference evidence="1" key="1">
    <citation type="submission" date="2012-04" db="EMBL/GenBank/DDBJ databases">
        <title>The Genome Sequence of Fusarium oxysporum melonis.</title>
        <authorList>
            <consortium name="The Broad Institute Genome Sequencing Platform"/>
            <person name="Ma L.-J."/>
            <person name="Gale L.R."/>
            <person name="Schwartz D.C."/>
            <person name="Zhou S."/>
            <person name="Corby-Kistler H."/>
            <person name="Young S.K."/>
            <person name="Zeng Q."/>
            <person name="Gargeya S."/>
            <person name="Fitzgerald M."/>
            <person name="Haas B."/>
            <person name="Abouelleil A."/>
            <person name="Alvarado L."/>
            <person name="Arachchi H.M."/>
            <person name="Berlin A."/>
            <person name="Brown A."/>
            <person name="Chapman S.B."/>
            <person name="Chen Z."/>
            <person name="Dunbar C."/>
            <person name="Freedman E."/>
            <person name="Gearin G."/>
            <person name="Goldberg J."/>
            <person name="Griggs A."/>
            <person name="Gujja S."/>
            <person name="Heiman D."/>
            <person name="Howarth C."/>
            <person name="Larson L."/>
            <person name="Lui A."/>
            <person name="MacDonald P.J.P."/>
            <person name="Montmayeur A."/>
            <person name="Murphy C."/>
            <person name="Neiman D."/>
            <person name="Pearson M."/>
            <person name="Priest M."/>
            <person name="Roberts A."/>
            <person name="Saif S."/>
            <person name="Shea T."/>
            <person name="Shenoy N."/>
            <person name="Sisk P."/>
            <person name="Stolte C."/>
            <person name="Sykes S."/>
            <person name="Wortman J."/>
            <person name="Nusbaum C."/>
            <person name="Birren B."/>
        </authorList>
    </citation>
    <scope>NUCLEOTIDE SEQUENCE</scope>
    <source>
        <strain evidence="1">26406</strain>
    </source>
</reference>
<reference evidence="1" key="2">
    <citation type="submission" date="2014-02" db="EMBL/GenBank/DDBJ databases">
        <title>Annotation of the Genome Sequence of Fusarium oxysporum f. sp. melonis 26406.</title>
        <authorList>
            <consortium name="The Broad Institute Genomics Platform"/>
            <person name="Ma L.-J."/>
            <person name="Corby-Kistler H."/>
            <person name="Broz K."/>
            <person name="Gale L.R."/>
            <person name="Jonkers W."/>
            <person name="O'Donnell K."/>
            <person name="Ploetz R."/>
            <person name="Steinberg C."/>
            <person name="Schwartz D.C."/>
            <person name="VanEtten H."/>
            <person name="Zhou S."/>
            <person name="Young S.K."/>
            <person name="Zeng Q."/>
            <person name="Gargeya S."/>
            <person name="Fitzgerald M."/>
            <person name="Abouelleil A."/>
            <person name="Alvarado L."/>
            <person name="Chapman S.B."/>
            <person name="Gainer-Dewar J."/>
            <person name="Goldberg J."/>
            <person name="Griggs A."/>
            <person name="Gujja S."/>
            <person name="Hansen M."/>
            <person name="Howarth C."/>
            <person name="Imamovic A."/>
            <person name="Ireland A."/>
            <person name="Larimer J."/>
            <person name="McCowan C."/>
            <person name="Murphy C."/>
            <person name="Pearson M."/>
            <person name="Poon T.W."/>
            <person name="Priest M."/>
            <person name="Roberts A."/>
            <person name="Saif S."/>
            <person name="Shea T."/>
            <person name="Sykes S."/>
            <person name="Wortman J."/>
            <person name="Nusbaum C."/>
            <person name="Birren B."/>
        </authorList>
    </citation>
    <scope>NUCLEOTIDE SEQUENCE</scope>
    <source>
        <strain evidence="1">26406</strain>
    </source>
</reference>
<dbReference type="EMBL" id="KI981062">
    <property type="protein sequence ID" value="EXK23311.1"/>
    <property type="molecule type" value="Genomic_DNA"/>
</dbReference>
<sequence length="31" mass="3569">MDAQEGTPPHDSASWFKVRKDSGIFKYYGHL</sequence>
<evidence type="ECO:0000313" key="1">
    <source>
        <dbReference type="EMBL" id="EXK23311.1"/>
    </source>
</evidence>
<dbReference type="VEuPathDB" id="FungiDB:FOMG_19908"/>
<accession>W9ZQ93</accession>